<comment type="similarity">
    <text evidence="1">Belongs to the N-acetylmuramoyl-L-alanine amidase 2 family.</text>
</comment>
<dbReference type="Gene3D" id="3.40.80.10">
    <property type="entry name" value="Peptidoglycan recognition protein-like"/>
    <property type="match status" value="1"/>
</dbReference>
<dbReference type="PANTHER" id="PTHR11022:SF41">
    <property type="entry name" value="PEPTIDOGLYCAN-RECOGNITION PROTEIN LC-RELATED"/>
    <property type="match status" value="1"/>
</dbReference>
<organism evidence="6 7">
    <name type="scientific">Brevibacterium otitidis</name>
    <dbReference type="NCBI Taxonomy" id="53364"/>
    <lineage>
        <taxon>Bacteria</taxon>
        <taxon>Bacillati</taxon>
        <taxon>Actinomycetota</taxon>
        <taxon>Actinomycetes</taxon>
        <taxon>Micrococcales</taxon>
        <taxon>Brevibacteriaceae</taxon>
        <taxon>Brevibacterium</taxon>
    </lineage>
</organism>
<evidence type="ECO:0000256" key="2">
    <source>
        <dbReference type="SAM" id="MobiDB-lite"/>
    </source>
</evidence>
<evidence type="ECO:0000313" key="6">
    <source>
        <dbReference type="EMBL" id="MFB9775038.1"/>
    </source>
</evidence>
<feature type="domain" description="N-acetylmuramoyl-L-alanine amidase" evidence="4">
    <location>
        <begin position="311"/>
        <end position="462"/>
    </location>
</feature>
<evidence type="ECO:0000313" key="7">
    <source>
        <dbReference type="Proteomes" id="UP001589707"/>
    </source>
</evidence>
<keyword evidence="7" id="KW-1185">Reference proteome</keyword>
<feature type="region of interest" description="Disordered" evidence="2">
    <location>
        <begin position="476"/>
        <end position="531"/>
    </location>
</feature>
<dbReference type="SMART" id="SM00701">
    <property type="entry name" value="PGRP"/>
    <property type="match status" value="1"/>
</dbReference>
<evidence type="ECO:0000256" key="1">
    <source>
        <dbReference type="ARBA" id="ARBA00007553"/>
    </source>
</evidence>
<evidence type="ECO:0000256" key="3">
    <source>
        <dbReference type="SAM" id="SignalP"/>
    </source>
</evidence>
<feature type="signal peptide" evidence="3">
    <location>
        <begin position="1"/>
        <end position="27"/>
    </location>
</feature>
<feature type="region of interest" description="Disordered" evidence="2">
    <location>
        <begin position="284"/>
        <end position="322"/>
    </location>
</feature>
<dbReference type="Pfam" id="PF01510">
    <property type="entry name" value="Amidase_2"/>
    <property type="match status" value="1"/>
</dbReference>
<feature type="compositionally biased region" description="Basic and acidic residues" evidence="2">
    <location>
        <begin position="290"/>
        <end position="322"/>
    </location>
</feature>
<feature type="region of interest" description="Disordered" evidence="2">
    <location>
        <begin position="175"/>
        <end position="195"/>
    </location>
</feature>
<feature type="domain" description="Peptidoglycan recognition protein family" evidence="5">
    <location>
        <begin position="300"/>
        <end position="456"/>
    </location>
</feature>
<proteinExistence type="inferred from homology"/>
<dbReference type="EMBL" id="JBHMAU010000014">
    <property type="protein sequence ID" value="MFB9775038.1"/>
    <property type="molecule type" value="Genomic_DNA"/>
</dbReference>
<comment type="caution">
    <text evidence="6">The sequence shown here is derived from an EMBL/GenBank/DDBJ whole genome shotgun (WGS) entry which is preliminary data.</text>
</comment>
<dbReference type="PANTHER" id="PTHR11022">
    <property type="entry name" value="PEPTIDOGLYCAN RECOGNITION PROTEIN"/>
    <property type="match status" value="1"/>
</dbReference>
<evidence type="ECO:0000259" key="5">
    <source>
        <dbReference type="SMART" id="SM00701"/>
    </source>
</evidence>
<protein>
    <submittedName>
        <fullName evidence="6">Peptidoglycan recognition protein</fullName>
    </submittedName>
</protein>
<reference evidence="6 7" key="1">
    <citation type="submission" date="2024-09" db="EMBL/GenBank/DDBJ databases">
        <authorList>
            <person name="Sun Q."/>
            <person name="Mori K."/>
        </authorList>
    </citation>
    <scope>NUCLEOTIDE SEQUENCE [LARGE SCALE GENOMIC DNA]</scope>
    <source>
        <strain evidence="6 7">JCM 11683</strain>
    </source>
</reference>
<dbReference type="CDD" id="cd06583">
    <property type="entry name" value="PGRP"/>
    <property type="match status" value="1"/>
</dbReference>
<feature type="chain" id="PRO_5046712095" evidence="3">
    <location>
        <begin position="28"/>
        <end position="531"/>
    </location>
</feature>
<dbReference type="InterPro" id="IPR002502">
    <property type="entry name" value="Amidase_domain"/>
</dbReference>
<feature type="region of interest" description="Disordered" evidence="2">
    <location>
        <begin position="241"/>
        <end position="267"/>
    </location>
</feature>
<gene>
    <name evidence="6" type="ORF">ACFFN1_01155</name>
</gene>
<evidence type="ECO:0000259" key="4">
    <source>
        <dbReference type="SMART" id="SM00644"/>
    </source>
</evidence>
<dbReference type="SUPFAM" id="SSF55846">
    <property type="entry name" value="N-acetylmuramoyl-L-alanine amidase-like"/>
    <property type="match status" value="1"/>
</dbReference>
<accession>A0ABV5WYN9</accession>
<dbReference type="Proteomes" id="UP001589707">
    <property type="component" value="Unassembled WGS sequence"/>
</dbReference>
<name>A0ABV5WYN9_9MICO</name>
<sequence length="531" mass="54625">MRYIVSAAATAVAASMLTSLGLAPSIAASSKHPAPEMNEIVFADISEDGLGLPGARGRSAAAASSAQQNATGMSFLPSLLRAPAPGSSGTAAAQPLAYPATPAGTSAAGAASPAAEPAGDAIHGSASDITEDGRTIAALSGVVEPADDAPGIIGVVWGGADDAEVEIRTRTGGEWSAWSGLDTDNDPAQGGESGTEPFSMAGMDAAQVRILGDAVPQHARILSIDPKRWAGDAAAVESNISVTEDEQPAPEAPEITEVPGTGQAGASARTASGAATMAYAPGEAATQTVGKDEKKDVKKPEIRTRKDWGAAKPAEKPDETKKVQAAVVHHTSGSNDYSAEDVPAILRGIQHYHQQGRGWDDIGYNMLADKYGRLWEGRGGGLEKNTVGAHVMGYNEGTFGISVMGTYNKEAPPQKTIDAVNHAIAWKLSLSGVGGDAKTKLKDREISTVSGHRDLGSTDCPGDAFYAKLPQMRKDIAEIQKNGGPVAKDEEKKDKKSDDKPKGESKDGTSEDGKKEEADSGLQPGAADRSA</sequence>
<dbReference type="InterPro" id="IPR015510">
    <property type="entry name" value="PGRP"/>
</dbReference>
<dbReference type="InterPro" id="IPR036505">
    <property type="entry name" value="Amidase/PGRP_sf"/>
</dbReference>
<dbReference type="InterPro" id="IPR006619">
    <property type="entry name" value="PGRP_domain_met/bac"/>
</dbReference>
<feature type="compositionally biased region" description="Basic and acidic residues" evidence="2">
    <location>
        <begin position="487"/>
        <end position="518"/>
    </location>
</feature>
<dbReference type="SMART" id="SM00644">
    <property type="entry name" value="Ami_2"/>
    <property type="match status" value="1"/>
</dbReference>
<dbReference type="RefSeq" id="WP_376837815.1">
    <property type="nucleotide sequence ID" value="NZ_JBHMAU010000014.1"/>
</dbReference>
<keyword evidence="3" id="KW-0732">Signal</keyword>